<dbReference type="Pfam" id="PF19711">
    <property type="entry name" value="DUF6207"/>
    <property type="match status" value="1"/>
</dbReference>
<comment type="caution">
    <text evidence="1">The sequence shown here is derived from an EMBL/GenBank/DDBJ whole genome shotgun (WGS) entry which is preliminary data.</text>
</comment>
<organism evidence="1 2">
    <name type="scientific">Streptomyces hydrogenans</name>
    <dbReference type="NCBI Taxonomy" id="1873719"/>
    <lineage>
        <taxon>Bacteria</taxon>
        <taxon>Bacillati</taxon>
        <taxon>Actinomycetota</taxon>
        <taxon>Actinomycetes</taxon>
        <taxon>Kitasatosporales</taxon>
        <taxon>Streptomycetaceae</taxon>
        <taxon>Streptomyces</taxon>
    </lineage>
</organism>
<name>A0ABQ3PKD6_9ACTN</name>
<evidence type="ECO:0000313" key="2">
    <source>
        <dbReference type="Proteomes" id="UP001052739"/>
    </source>
</evidence>
<reference evidence="1" key="1">
    <citation type="submission" date="2024-05" db="EMBL/GenBank/DDBJ databases">
        <title>Whole genome shotgun sequence of Streptomyces hydrogenans NBRC 13475.</title>
        <authorList>
            <person name="Komaki H."/>
            <person name="Tamura T."/>
        </authorList>
    </citation>
    <scope>NUCLEOTIDE SEQUENCE</scope>
    <source>
        <strain evidence="1">NBRC 13475</strain>
    </source>
</reference>
<evidence type="ECO:0000313" key="1">
    <source>
        <dbReference type="EMBL" id="GHI25484.1"/>
    </source>
</evidence>
<dbReference type="Proteomes" id="UP001052739">
    <property type="component" value="Unassembled WGS sequence"/>
</dbReference>
<proteinExistence type="predicted"/>
<keyword evidence="2" id="KW-1185">Reference proteome</keyword>
<dbReference type="RefSeq" id="WP_226652565.1">
    <property type="nucleotide sequence ID" value="NZ_BNDW01000075.1"/>
</dbReference>
<gene>
    <name evidence="1" type="ORF">Shyd_68550</name>
</gene>
<sequence length="403" mass="43006">MTTTPRPRFSVRAGLTQAPAADGPFEDVPEHLQLPLQEWVAYALDNQALVDHDDEDGVERTICLRLRIATIHKPHLGGSKYHRALTSAVGPLLLDVVDAVLAYKAERGVNDQDAIRLLTDILDEAGSAYRVAEAWDGLEERVTPAVRDAVRHTIADAAAGAVAGSAADHLAAAWQAAYGRGPDAVRAYSESIKAVESAAHAVIQPNNAKATLGTMLGEIKNARHKFSTAIPAPAAGDPIAVAEAMMRALWEGQTSRHGGQTPTPPETLEAARGRRAPRRHARAVVRVGSGRPHHLTCCGETRVALVQVIRTPAVNRLLRYSVPTGMESIDPIHLSEPGLVVLDITGADEATVQAAVAEVARLWAASGSPKVRRIPGEPGVTARMYADLRRPGISRELTWDASG</sequence>
<protein>
    <submittedName>
        <fullName evidence="1">Uncharacterized protein</fullName>
    </submittedName>
</protein>
<dbReference type="InterPro" id="IPR045775">
    <property type="entry name" value="DUF6207"/>
</dbReference>
<dbReference type="EMBL" id="BNDW01000075">
    <property type="protein sequence ID" value="GHI25484.1"/>
    <property type="molecule type" value="Genomic_DNA"/>
</dbReference>
<accession>A0ABQ3PKD6</accession>